<name>A0ABN1T090_9ACTN</name>
<dbReference type="Proteomes" id="UP001501072">
    <property type="component" value="Unassembled WGS sequence"/>
</dbReference>
<comment type="caution">
    <text evidence="1">The sequence shown here is derived from an EMBL/GenBank/DDBJ whole genome shotgun (WGS) entry which is preliminary data.</text>
</comment>
<keyword evidence="2" id="KW-1185">Reference proteome</keyword>
<organism evidence="1 2">
    <name type="scientific">Streptomyces thermogriseus</name>
    <dbReference type="NCBI Taxonomy" id="75292"/>
    <lineage>
        <taxon>Bacteria</taxon>
        <taxon>Bacillati</taxon>
        <taxon>Actinomycetota</taxon>
        <taxon>Actinomycetes</taxon>
        <taxon>Kitasatosporales</taxon>
        <taxon>Streptomycetaceae</taxon>
        <taxon>Streptomyces</taxon>
    </lineage>
</organism>
<evidence type="ECO:0000313" key="2">
    <source>
        <dbReference type="Proteomes" id="UP001501072"/>
    </source>
</evidence>
<accession>A0ABN1T090</accession>
<reference evidence="1 2" key="1">
    <citation type="journal article" date="2019" name="Int. J. Syst. Evol. Microbiol.">
        <title>The Global Catalogue of Microorganisms (GCM) 10K type strain sequencing project: providing services to taxonomists for standard genome sequencing and annotation.</title>
        <authorList>
            <consortium name="The Broad Institute Genomics Platform"/>
            <consortium name="The Broad Institute Genome Sequencing Center for Infectious Disease"/>
            <person name="Wu L."/>
            <person name="Ma J."/>
        </authorList>
    </citation>
    <scope>NUCLEOTIDE SEQUENCE [LARGE SCALE GENOMIC DNA]</scope>
    <source>
        <strain evidence="1 2">JCM 11269</strain>
    </source>
</reference>
<dbReference type="EMBL" id="BAAAHU010000026">
    <property type="protein sequence ID" value="GAA1010592.1"/>
    <property type="molecule type" value="Genomic_DNA"/>
</dbReference>
<proteinExistence type="predicted"/>
<evidence type="ECO:0000313" key="1">
    <source>
        <dbReference type="EMBL" id="GAA1010592.1"/>
    </source>
</evidence>
<protein>
    <submittedName>
        <fullName evidence="1">Uncharacterized protein</fullName>
    </submittedName>
</protein>
<gene>
    <name evidence="1" type="ORF">GCM10009564_29120</name>
</gene>
<sequence>MRRSGARVLGPGIEQLTFRLPDACAVMKAQLKSLGADLGPCSYGINSCITCCVCPLRAGDRHPPAALETED</sequence>